<dbReference type="AlphaFoldDB" id="A0A9N9IU34"/>
<dbReference type="EMBL" id="CAJVPY010014485">
    <property type="protein sequence ID" value="CAG8746830.1"/>
    <property type="molecule type" value="Genomic_DNA"/>
</dbReference>
<name>A0A9N9IU34_9GLOM</name>
<evidence type="ECO:0000313" key="4">
    <source>
        <dbReference type="Proteomes" id="UP000789405"/>
    </source>
</evidence>
<feature type="region of interest" description="Disordered" evidence="1">
    <location>
        <begin position="31"/>
        <end position="76"/>
    </location>
</feature>
<organism evidence="3 4">
    <name type="scientific">Dentiscutata erythropus</name>
    <dbReference type="NCBI Taxonomy" id="1348616"/>
    <lineage>
        <taxon>Eukaryota</taxon>
        <taxon>Fungi</taxon>
        <taxon>Fungi incertae sedis</taxon>
        <taxon>Mucoromycota</taxon>
        <taxon>Glomeromycotina</taxon>
        <taxon>Glomeromycetes</taxon>
        <taxon>Diversisporales</taxon>
        <taxon>Gigasporaceae</taxon>
        <taxon>Dentiscutata</taxon>
    </lineage>
</organism>
<sequence>MKRAILSLCILITVIAALVTSASVDTLNYELSPQDTAPEGHEYLPTADDSPYQPAYQKSDAEEVPSGEDSDIGDTEASQNLVVHRKFRECIWRCRYTSNIWTTFGPLKQCVVKCITIVSPRGGGRSPTF</sequence>
<evidence type="ECO:0000256" key="1">
    <source>
        <dbReference type="SAM" id="MobiDB-lite"/>
    </source>
</evidence>
<dbReference type="OrthoDB" id="10390979at2759"/>
<comment type="caution">
    <text evidence="3">The sequence shown here is derived from an EMBL/GenBank/DDBJ whole genome shotgun (WGS) entry which is preliminary data.</text>
</comment>
<protein>
    <submittedName>
        <fullName evidence="3">12681_t:CDS:1</fullName>
    </submittedName>
</protein>
<proteinExistence type="predicted"/>
<gene>
    <name evidence="3" type="ORF">DERYTH_LOCUS16509</name>
</gene>
<accession>A0A9N9IU34</accession>
<reference evidence="3" key="1">
    <citation type="submission" date="2021-06" db="EMBL/GenBank/DDBJ databases">
        <authorList>
            <person name="Kallberg Y."/>
            <person name="Tangrot J."/>
            <person name="Rosling A."/>
        </authorList>
    </citation>
    <scope>NUCLEOTIDE SEQUENCE</scope>
    <source>
        <strain evidence="3">MA453B</strain>
    </source>
</reference>
<feature type="chain" id="PRO_5040333203" evidence="2">
    <location>
        <begin position="22"/>
        <end position="129"/>
    </location>
</feature>
<keyword evidence="4" id="KW-1185">Reference proteome</keyword>
<evidence type="ECO:0000313" key="3">
    <source>
        <dbReference type="EMBL" id="CAG8746830.1"/>
    </source>
</evidence>
<evidence type="ECO:0000256" key="2">
    <source>
        <dbReference type="SAM" id="SignalP"/>
    </source>
</evidence>
<feature type="signal peptide" evidence="2">
    <location>
        <begin position="1"/>
        <end position="21"/>
    </location>
</feature>
<dbReference type="Proteomes" id="UP000789405">
    <property type="component" value="Unassembled WGS sequence"/>
</dbReference>
<feature type="compositionally biased region" description="Acidic residues" evidence="1">
    <location>
        <begin position="62"/>
        <end position="74"/>
    </location>
</feature>
<keyword evidence="2" id="KW-0732">Signal</keyword>